<evidence type="ECO:0000256" key="15">
    <source>
        <dbReference type="ARBA" id="ARBA00023204"/>
    </source>
</evidence>
<dbReference type="InterPro" id="IPR041677">
    <property type="entry name" value="DNA2/NAM7_AAA_11"/>
</dbReference>
<dbReference type="CDD" id="cd18808">
    <property type="entry name" value="SF1_C_Upf1"/>
    <property type="match status" value="1"/>
</dbReference>
<sequence>MDDNGEADFDAAFYSMFNDEFNVVEEKLNELSFDESQHCTILEVERSAGRILLKLKSNKSRDVGVCSIEEFWSSSNNFKVGDSIYIKAVKTSDGSLFCKRKSVLSERFRGFEPGNRVMLIGVLIHTLLQNVLRHKLKTADEIETTLNNMLKSEDIIKKLYECDLTFSDIKPELQSFIPRILEFIDQYVNGGNSTNPEAKKNWKGKICGIDDIEENILCPELGIKGKIDVTVKTESNMMPLELKTGRATVSLEHRGQVMLYIMMMSKLGYKISSGLLLYLREGVLKEIKATPQEKRDIMILRNELAYYLTRNTIKSSSDVLMKPPELPEPINHHSACAKCSYNVICTSFLKFNNYDLSKNKALQEVQNDATAHLTEAHLSYFIHWVTLLSMEQGSSFDAKHLSDIYTVEPTKRELRGGCIINVKVVSAGVECNGLFEHVFKKDDFCESINLASYGITENNYVVISTANRPGVAAGFVTGISTSTVTIVLDRNLNEKYHGKLFHVDTYDTNITQSFNLTSVALLLENTPRAAQLRNTIIDKTAPTFASKLPSVVAKKGGPILRRLNHVQQKAVLKALCAKEFLLIKGMPGTGKTATIVALVQLLLELNKTVLITSHTHSAIDNICIRLQKYGIEFLRLGSESRIDKNLKSRSEASLTKGCTTPEQLQETYNSFKVIAVTCLGSNHPLLSKRSLDFCIVDESTQVLQTSVIRPLSVAKTFVLIGDPDQLAPVVKNRAAANAGMTETLFERLSVNADGIISLNLSYRMNKIITNLANVLTYKGQLQTANDHVANKTLAVPNIECVKSSYQDSPWLLKALDTSLEASVRFIDTGPVWQLPQNSGKFFKNYAFLDNLDTDNFINVHEIVIVATLVNALIKGGVTSSDIGVIATYRAQVAQISALLSEKNVDVSTVDQFQGRDKSVVIYSCTKSKDMSKTSSDTQKFELLQDQRRLTVAITRAKHKLLIVGDSSTLQHYATFSTILEALGKDNIIRFNSDWTILNEFIDLQ</sequence>
<evidence type="ECO:0000313" key="23">
    <source>
        <dbReference type="EMBL" id="RZC34552.1"/>
    </source>
</evidence>
<dbReference type="InterPro" id="IPR026851">
    <property type="entry name" value="Dna2/JHS1_DEXXQ-box"/>
</dbReference>
<evidence type="ECO:0000259" key="20">
    <source>
        <dbReference type="Pfam" id="PF08696"/>
    </source>
</evidence>
<feature type="domain" description="DNA2/NAM7 helicase helicase" evidence="21">
    <location>
        <begin position="563"/>
        <end position="654"/>
    </location>
</feature>
<dbReference type="GO" id="GO:0005737">
    <property type="term" value="C:cytoplasm"/>
    <property type="evidence" value="ECO:0007669"/>
    <property type="project" value="TreeGrafter"/>
</dbReference>
<dbReference type="AlphaFoldDB" id="A0A482VNU5"/>
<organism evidence="23 24">
    <name type="scientific">Asbolus verrucosus</name>
    <name type="common">Desert ironclad beetle</name>
    <dbReference type="NCBI Taxonomy" id="1661398"/>
    <lineage>
        <taxon>Eukaryota</taxon>
        <taxon>Metazoa</taxon>
        <taxon>Ecdysozoa</taxon>
        <taxon>Arthropoda</taxon>
        <taxon>Hexapoda</taxon>
        <taxon>Insecta</taxon>
        <taxon>Pterygota</taxon>
        <taxon>Neoptera</taxon>
        <taxon>Endopterygota</taxon>
        <taxon>Coleoptera</taxon>
        <taxon>Polyphaga</taxon>
        <taxon>Cucujiformia</taxon>
        <taxon>Tenebrionidae</taxon>
        <taxon>Pimeliinae</taxon>
        <taxon>Asbolus</taxon>
    </lineage>
</organism>
<dbReference type="InterPro" id="IPR047187">
    <property type="entry name" value="SF1_C_Upf1"/>
</dbReference>
<evidence type="ECO:0000256" key="9">
    <source>
        <dbReference type="ARBA" id="ARBA00022801"/>
    </source>
</evidence>
<comment type="cofactor">
    <cofactor evidence="1">
        <name>[4Fe-4S] cluster</name>
        <dbReference type="ChEBI" id="CHEBI:49883"/>
    </cofactor>
</comment>
<dbReference type="CDD" id="cd22318">
    <property type="entry name" value="DNA2_N-like"/>
    <property type="match status" value="1"/>
</dbReference>
<evidence type="ECO:0000256" key="3">
    <source>
        <dbReference type="ARBA" id="ARBA00022485"/>
    </source>
</evidence>
<evidence type="ECO:0000256" key="14">
    <source>
        <dbReference type="ARBA" id="ARBA00023125"/>
    </source>
</evidence>
<evidence type="ECO:0000313" key="24">
    <source>
        <dbReference type="Proteomes" id="UP000292052"/>
    </source>
</evidence>
<dbReference type="PANTHER" id="PTHR10887:SF433">
    <property type="entry name" value="DNA REPLICATION ATP-DEPENDENT HELICASE_NUCLEASE DNA2"/>
    <property type="match status" value="1"/>
</dbReference>
<name>A0A482VNU5_ASBVE</name>
<dbReference type="PANTHER" id="PTHR10887">
    <property type="entry name" value="DNA2/NAM7 HELICASE FAMILY"/>
    <property type="match status" value="1"/>
</dbReference>
<gene>
    <name evidence="23" type="ORF">BDFB_002650</name>
</gene>
<evidence type="ECO:0000256" key="4">
    <source>
        <dbReference type="ARBA" id="ARBA00022705"/>
    </source>
</evidence>
<dbReference type="EC" id="3.6.4.12" evidence="19"/>
<evidence type="ECO:0000259" key="22">
    <source>
        <dbReference type="Pfam" id="PF13087"/>
    </source>
</evidence>
<dbReference type="Pfam" id="PF13086">
    <property type="entry name" value="AAA_11"/>
    <property type="match status" value="2"/>
</dbReference>
<keyword evidence="7 19" id="KW-0547">Nucleotide-binding</keyword>
<comment type="function">
    <text evidence="19">Key enzyme involved in DNA replication and DNA repair. Involved in Okazaki fragments processing by cleaving long flaps that escape FEN1: flaps that are longer than 27 nucleotides are coated by replication protein A complex (RPA), leading to recruit DNA2 which cleaves the flap until it is too short to bind RPA and becomes a substrate for FEN1. Also involved in 5'-end resection of DNA during double-strand break (DSB) repair by mediating the cleavage of 5'-ssDNA.</text>
</comment>
<dbReference type="GO" id="GO:0071932">
    <property type="term" value="P:replication fork reversal"/>
    <property type="evidence" value="ECO:0007669"/>
    <property type="project" value="TreeGrafter"/>
</dbReference>
<keyword evidence="10 19" id="KW-0347">Helicase</keyword>
<comment type="similarity">
    <text evidence="2 19">Belongs to the DNA2/NAM7 helicase family.</text>
</comment>
<comment type="subcellular location">
    <subcellularLocation>
        <location evidence="19">Nucleus</location>
    </subcellularLocation>
    <subcellularLocation>
        <location evidence="19">Chromosome</location>
    </subcellularLocation>
</comment>
<keyword evidence="6 19" id="KW-0479">Metal-binding</keyword>
<evidence type="ECO:0000256" key="11">
    <source>
        <dbReference type="ARBA" id="ARBA00022840"/>
    </source>
</evidence>
<feature type="domain" description="DNA2/NAM7 helicase-like C-terminal" evidence="22">
    <location>
        <begin position="741"/>
        <end position="966"/>
    </location>
</feature>
<keyword evidence="24" id="KW-1185">Reference proteome</keyword>
<reference evidence="23 24" key="1">
    <citation type="submission" date="2017-03" db="EMBL/GenBank/DDBJ databases">
        <title>Genome of the blue death feigning beetle - Asbolus verrucosus.</title>
        <authorList>
            <person name="Rider S.D."/>
        </authorList>
    </citation>
    <scope>NUCLEOTIDE SEQUENCE [LARGE SCALE GENOMIC DNA]</scope>
    <source>
        <strain evidence="23">Butters</strain>
        <tissue evidence="23">Head and leg muscle</tissue>
    </source>
</reference>
<dbReference type="Gene3D" id="3.40.50.300">
    <property type="entry name" value="P-loop containing nucleotide triphosphate hydrolases"/>
    <property type="match status" value="3"/>
</dbReference>
<dbReference type="EC" id="3.1.-.-" evidence="19"/>
<dbReference type="GO" id="GO:0005694">
    <property type="term" value="C:chromosome"/>
    <property type="evidence" value="ECO:0007669"/>
    <property type="project" value="UniProtKB-SubCell"/>
</dbReference>
<evidence type="ECO:0000256" key="1">
    <source>
        <dbReference type="ARBA" id="ARBA00001966"/>
    </source>
</evidence>
<evidence type="ECO:0000256" key="8">
    <source>
        <dbReference type="ARBA" id="ARBA00022763"/>
    </source>
</evidence>
<feature type="domain" description="DNA replication factor Dna2 N-terminal" evidence="20">
    <location>
        <begin position="94"/>
        <end position="232"/>
    </location>
</feature>
<keyword evidence="4 19" id="KW-0235">DNA replication</keyword>
<dbReference type="GO" id="GO:0046872">
    <property type="term" value="F:metal ion binding"/>
    <property type="evidence" value="ECO:0007669"/>
    <property type="project" value="UniProtKB-UniRule"/>
</dbReference>
<dbReference type="GO" id="GO:0016887">
    <property type="term" value="F:ATP hydrolysis activity"/>
    <property type="evidence" value="ECO:0007669"/>
    <property type="project" value="RHEA"/>
</dbReference>
<comment type="caution">
    <text evidence="23">The sequence shown here is derived from an EMBL/GenBank/DDBJ whole genome shotgun (WGS) entry which is preliminary data.</text>
</comment>
<dbReference type="GO" id="GO:0005634">
    <property type="term" value="C:nucleus"/>
    <property type="evidence" value="ECO:0007669"/>
    <property type="project" value="UniProtKB-SubCell"/>
</dbReference>
<dbReference type="Pfam" id="PF13087">
    <property type="entry name" value="AAA_12"/>
    <property type="match status" value="1"/>
</dbReference>
<keyword evidence="17 19" id="KW-0511">Multifunctional enzyme</keyword>
<dbReference type="GO" id="GO:0005524">
    <property type="term" value="F:ATP binding"/>
    <property type="evidence" value="ECO:0007669"/>
    <property type="project" value="UniProtKB-UniRule"/>
</dbReference>
<dbReference type="InterPro" id="IPR011604">
    <property type="entry name" value="PDDEXK-like_dom_sf"/>
</dbReference>
<comment type="catalytic activity">
    <reaction evidence="18 19">
        <text>ATP + H2O = ADP + phosphate + H(+)</text>
        <dbReference type="Rhea" id="RHEA:13065"/>
        <dbReference type="ChEBI" id="CHEBI:15377"/>
        <dbReference type="ChEBI" id="CHEBI:15378"/>
        <dbReference type="ChEBI" id="CHEBI:30616"/>
        <dbReference type="ChEBI" id="CHEBI:43474"/>
        <dbReference type="ChEBI" id="CHEBI:456216"/>
        <dbReference type="EC" id="3.6.4.12"/>
    </reaction>
</comment>
<dbReference type="GO" id="GO:0017116">
    <property type="term" value="F:single-stranded DNA helicase activity"/>
    <property type="evidence" value="ECO:0007669"/>
    <property type="project" value="UniProtKB-UniRule"/>
</dbReference>
<dbReference type="InterPro" id="IPR014808">
    <property type="entry name" value="DNA_replication_fac_Dna2_N"/>
</dbReference>
<dbReference type="STRING" id="1661398.A0A482VNU5"/>
<dbReference type="EMBL" id="QDEB01079071">
    <property type="protein sequence ID" value="RZC34552.1"/>
    <property type="molecule type" value="Genomic_DNA"/>
</dbReference>
<dbReference type="Gene3D" id="3.90.320.10">
    <property type="match status" value="1"/>
</dbReference>
<evidence type="ECO:0000256" key="17">
    <source>
        <dbReference type="ARBA" id="ARBA00023268"/>
    </source>
</evidence>
<keyword evidence="14 19" id="KW-0238">DNA-binding</keyword>
<keyword evidence="15 19" id="KW-0234">DNA repair</keyword>
<dbReference type="SUPFAM" id="SSF52540">
    <property type="entry name" value="P-loop containing nucleoside triphosphate hydrolases"/>
    <property type="match status" value="1"/>
</dbReference>
<dbReference type="GO" id="GO:0033567">
    <property type="term" value="P:DNA replication, Okazaki fragment processing"/>
    <property type="evidence" value="ECO:0007669"/>
    <property type="project" value="UniProtKB-UniRule"/>
</dbReference>
<evidence type="ECO:0000256" key="18">
    <source>
        <dbReference type="ARBA" id="ARBA00047995"/>
    </source>
</evidence>
<dbReference type="Pfam" id="PF08696">
    <property type="entry name" value="Dna2"/>
    <property type="match status" value="1"/>
</dbReference>
<keyword evidence="16 19" id="KW-0539">Nucleus</keyword>
<evidence type="ECO:0000256" key="13">
    <source>
        <dbReference type="ARBA" id="ARBA00023014"/>
    </source>
</evidence>
<keyword evidence="13 19" id="KW-0411">Iron-sulfur</keyword>
<evidence type="ECO:0000256" key="7">
    <source>
        <dbReference type="ARBA" id="ARBA00022741"/>
    </source>
</evidence>
<evidence type="ECO:0000256" key="16">
    <source>
        <dbReference type="ARBA" id="ARBA00023242"/>
    </source>
</evidence>
<keyword evidence="5 19" id="KW-0540">Nuclease</keyword>
<evidence type="ECO:0000259" key="21">
    <source>
        <dbReference type="Pfam" id="PF13086"/>
    </source>
</evidence>
<dbReference type="Proteomes" id="UP000292052">
    <property type="component" value="Unassembled WGS sequence"/>
</dbReference>
<dbReference type="InterPro" id="IPR045055">
    <property type="entry name" value="DNA2/NAM7-like"/>
</dbReference>
<evidence type="ECO:0000256" key="2">
    <source>
        <dbReference type="ARBA" id="ARBA00007913"/>
    </source>
</evidence>
<evidence type="ECO:0000256" key="6">
    <source>
        <dbReference type="ARBA" id="ARBA00022723"/>
    </source>
</evidence>
<dbReference type="GO" id="GO:0006281">
    <property type="term" value="P:DNA repair"/>
    <property type="evidence" value="ECO:0007669"/>
    <property type="project" value="UniProtKB-KW"/>
</dbReference>
<dbReference type="OrthoDB" id="306218at2759"/>
<evidence type="ECO:0000256" key="10">
    <source>
        <dbReference type="ARBA" id="ARBA00022806"/>
    </source>
</evidence>
<proteinExistence type="inferred from homology"/>
<accession>A0A482VNU5</accession>
<keyword evidence="11 19" id="KW-0067">ATP-binding</keyword>
<dbReference type="GO" id="GO:0017108">
    <property type="term" value="F:5'-flap endonuclease activity"/>
    <property type="evidence" value="ECO:0007669"/>
    <property type="project" value="UniProtKB-UniRule"/>
</dbReference>
<protein>
    <recommendedName>
        <fullName evidence="19">DNA replication ATP-dependent helicase/nuclease</fullName>
        <ecNumber evidence="19">3.1.-.-</ecNumber>
        <ecNumber evidence="19">3.6.4.12</ecNumber>
    </recommendedName>
</protein>
<feature type="domain" description="DNA2/NAM7 helicase helicase" evidence="21">
    <location>
        <begin position="664"/>
        <end position="732"/>
    </location>
</feature>
<dbReference type="CDD" id="cd18041">
    <property type="entry name" value="DEXXQc_DNA2"/>
    <property type="match status" value="1"/>
</dbReference>
<keyword evidence="19" id="KW-0158">Chromosome</keyword>
<keyword evidence="8 19" id="KW-0227">DNA damage</keyword>
<evidence type="ECO:0000256" key="19">
    <source>
        <dbReference type="RuleBase" id="RU367041"/>
    </source>
</evidence>
<evidence type="ECO:0000256" key="5">
    <source>
        <dbReference type="ARBA" id="ARBA00022722"/>
    </source>
</evidence>
<dbReference type="InterPro" id="IPR041679">
    <property type="entry name" value="DNA2/NAM7-like_C"/>
</dbReference>
<keyword evidence="3 19" id="KW-0004">4Fe-4S</keyword>
<dbReference type="GO" id="GO:0051539">
    <property type="term" value="F:4 iron, 4 sulfur cluster binding"/>
    <property type="evidence" value="ECO:0007669"/>
    <property type="project" value="UniProtKB-UniRule"/>
</dbReference>
<evidence type="ECO:0000256" key="12">
    <source>
        <dbReference type="ARBA" id="ARBA00023004"/>
    </source>
</evidence>
<keyword evidence="12 19" id="KW-0408">Iron</keyword>
<dbReference type="GO" id="GO:0003677">
    <property type="term" value="F:DNA binding"/>
    <property type="evidence" value="ECO:0007669"/>
    <property type="project" value="UniProtKB-UniRule"/>
</dbReference>
<keyword evidence="9 19" id="KW-0378">Hydrolase</keyword>
<dbReference type="InterPro" id="IPR027417">
    <property type="entry name" value="P-loop_NTPase"/>
</dbReference>